<proteinExistence type="predicted"/>
<protein>
    <submittedName>
        <fullName evidence="2">Uncharacterized protein</fullName>
    </submittedName>
</protein>
<dbReference type="EMBL" id="MOOB01000006">
    <property type="protein sequence ID" value="OQE93044.1"/>
    <property type="molecule type" value="Genomic_DNA"/>
</dbReference>
<evidence type="ECO:0000313" key="2">
    <source>
        <dbReference type="EMBL" id="OQE93044.1"/>
    </source>
</evidence>
<organism evidence="2 3">
    <name type="scientific">Penicillium nalgiovense</name>
    <dbReference type="NCBI Taxonomy" id="60175"/>
    <lineage>
        <taxon>Eukaryota</taxon>
        <taxon>Fungi</taxon>
        <taxon>Dikarya</taxon>
        <taxon>Ascomycota</taxon>
        <taxon>Pezizomycotina</taxon>
        <taxon>Eurotiomycetes</taxon>
        <taxon>Eurotiomycetidae</taxon>
        <taxon>Eurotiales</taxon>
        <taxon>Aspergillaceae</taxon>
        <taxon>Penicillium</taxon>
    </lineage>
</organism>
<feature type="region of interest" description="Disordered" evidence="1">
    <location>
        <begin position="74"/>
        <end position="98"/>
    </location>
</feature>
<dbReference type="Proteomes" id="UP000191691">
    <property type="component" value="Unassembled WGS sequence"/>
</dbReference>
<keyword evidence="3" id="KW-1185">Reference proteome</keyword>
<evidence type="ECO:0000313" key="3">
    <source>
        <dbReference type="Proteomes" id="UP000191691"/>
    </source>
</evidence>
<sequence>MPLSESTHTGIDWNKLTMHGGRSGLAAEVLVTRSNPDRGQRESESTSTVTATLPVSSVPRWVMLALVSNKSNEVVGAPAPSEPASTHLSSAQTEPSSTGEILSVPAVTEVTTTVRSQVHSKVMALKCDLSAASRGSFVCNRRISVIMSFMEAEVPSFDF</sequence>
<reference evidence="3" key="1">
    <citation type="journal article" date="2017" name="Nat. Microbiol.">
        <title>Global analysis of biosynthetic gene clusters reveals vast potential of secondary metabolite production in Penicillium species.</title>
        <authorList>
            <person name="Nielsen J.C."/>
            <person name="Grijseels S."/>
            <person name="Prigent S."/>
            <person name="Ji B."/>
            <person name="Dainat J."/>
            <person name="Nielsen K.F."/>
            <person name="Frisvad J.C."/>
            <person name="Workman M."/>
            <person name="Nielsen J."/>
        </authorList>
    </citation>
    <scope>NUCLEOTIDE SEQUENCE [LARGE SCALE GENOMIC DNA]</scope>
    <source>
        <strain evidence="3">IBT 13039</strain>
    </source>
</reference>
<feature type="compositionally biased region" description="Polar residues" evidence="1">
    <location>
        <begin position="83"/>
        <end position="98"/>
    </location>
</feature>
<evidence type="ECO:0000256" key="1">
    <source>
        <dbReference type="SAM" id="MobiDB-lite"/>
    </source>
</evidence>
<gene>
    <name evidence="2" type="ORF">PENNAL_c0006G02307</name>
</gene>
<accession>A0A1V6Z0K2</accession>
<comment type="caution">
    <text evidence="2">The sequence shown here is derived from an EMBL/GenBank/DDBJ whole genome shotgun (WGS) entry which is preliminary data.</text>
</comment>
<name>A0A1V6Z0K2_PENNA</name>
<dbReference type="AlphaFoldDB" id="A0A1V6Z0K2"/>